<accession>A0A4C1WDZ5</accession>
<protein>
    <submittedName>
        <fullName evidence="1">Uncharacterized protein</fullName>
    </submittedName>
</protein>
<gene>
    <name evidence="1" type="ORF">EVAR_26819_1</name>
</gene>
<evidence type="ECO:0000313" key="2">
    <source>
        <dbReference type="Proteomes" id="UP000299102"/>
    </source>
</evidence>
<sequence length="119" mass="13513">MSTTKRNVKFSLKILNVLRVVALCVVRFILKLYYGTEGKKMPAIRERIIREPAMKLAKKIRDREHTEFASIHKRDRKCAASLAYFAAAAPASSDLAVVRAEWVPTYTFVGLGFSTEIQH</sequence>
<proteinExistence type="predicted"/>
<keyword evidence="2" id="KW-1185">Reference proteome</keyword>
<dbReference type="AlphaFoldDB" id="A0A4C1WDZ5"/>
<comment type="caution">
    <text evidence="1">The sequence shown here is derived from an EMBL/GenBank/DDBJ whole genome shotgun (WGS) entry which is preliminary data.</text>
</comment>
<reference evidence="1 2" key="1">
    <citation type="journal article" date="2019" name="Commun. Biol.">
        <title>The bagworm genome reveals a unique fibroin gene that provides high tensile strength.</title>
        <authorList>
            <person name="Kono N."/>
            <person name="Nakamura H."/>
            <person name="Ohtoshi R."/>
            <person name="Tomita M."/>
            <person name="Numata K."/>
            <person name="Arakawa K."/>
        </authorList>
    </citation>
    <scope>NUCLEOTIDE SEQUENCE [LARGE SCALE GENOMIC DNA]</scope>
</reference>
<dbReference type="Proteomes" id="UP000299102">
    <property type="component" value="Unassembled WGS sequence"/>
</dbReference>
<organism evidence="1 2">
    <name type="scientific">Eumeta variegata</name>
    <name type="common">Bagworm moth</name>
    <name type="synonym">Eumeta japonica</name>
    <dbReference type="NCBI Taxonomy" id="151549"/>
    <lineage>
        <taxon>Eukaryota</taxon>
        <taxon>Metazoa</taxon>
        <taxon>Ecdysozoa</taxon>
        <taxon>Arthropoda</taxon>
        <taxon>Hexapoda</taxon>
        <taxon>Insecta</taxon>
        <taxon>Pterygota</taxon>
        <taxon>Neoptera</taxon>
        <taxon>Endopterygota</taxon>
        <taxon>Lepidoptera</taxon>
        <taxon>Glossata</taxon>
        <taxon>Ditrysia</taxon>
        <taxon>Tineoidea</taxon>
        <taxon>Psychidae</taxon>
        <taxon>Oiketicinae</taxon>
        <taxon>Eumeta</taxon>
    </lineage>
</organism>
<evidence type="ECO:0000313" key="1">
    <source>
        <dbReference type="EMBL" id="GBP49110.1"/>
    </source>
</evidence>
<name>A0A4C1WDZ5_EUMVA</name>
<dbReference type="OrthoDB" id="6428749at2759"/>
<dbReference type="EMBL" id="BGZK01000537">
    <property type="protein sequence ID" value="GBP49110.1"/>
    <property type="molecule type" value="Genomic_DNA"/>
</dbReference>